<dbReference type="Gene3D" id="3.90.1200.10">
    <property type="match status" value="1"/>
</dbReference>
<evidence type="ECO:0000313" key="2">
    <source>
        <dbReference type="EMBL" id="SHF08305.1"/>
    </source>
</evidence>
<dbReference type="OrthoDB" id="2570531at2"/>
<keyword evidence="3" id="KW-1185">Reference proteome</keyword>
<dbReference type="SUPFAM" id="SSF56112">
    <property type="entry name" value="Protein kinase-like (PK-like)"/>
    <property type="match status" value="1"/>
</dbReference>
<dbReference type="RefSeq" id="WP_073155109.1">
    <property type="nucleotide sequence ID" value="NZ_FQVL01000007.1"/>
</dbReference>
<proteinExistence type="predicted"/>
<keyword evidence="2" id="KW-0808">Transferase</keyword>
<dbReference type="AlphaFoldDB" id="A0A1M4YR85"/>
<dbReference type="Pfam" id="PF01636">
    <property type="entry name" value="APH"/>
    <property type="match status" value="1"/>
</dbReference>
<protein>
    <submittedName>
        <fullName evidence="2">Phosphotransferase enzyme family protein</fullName>
    </submittedName>
</protein>
<sequence length="345" mass="38697">MLEPKPNWSDIPRCVSREMESILGSVVKKTEIVYGGFGPSATFRLYLQDGRTIFVKGAGKGSTSVNWKGVKKEEILYQEVKAVQAFSPAYIGSVKQSDWHLLLLEDMGHAVEVPPWTEALARNAMEGVAQFHLLGLQEKAKLEKMDVATFAFQWRMLKETKAERELLFALFPGKRDEIITWFDHVIDHLIEAEERVFDINQPWGLIHCDLRSDNLRFLEQKLILFDWATTCMGPLMLDIAFFLPSIWGQSGPFPSILLTEYTGIMQNNGVVFSQSSIEAAAAFTAGFFAARAGKEPIDFLPRLRAIQYMQLGPALHWVADALGLPAPPSLPPLERNGLDADKSLN</sequence>
<dbReference type="EMBL" id="FQVL01000007">
    <property type="protein sequence ID" value="SHF08305.1"/>
    <property type="molecule type" value="Genomic_DNA"/>
</dbReference>
<accession>A0A1M4YR85</accession>
<dbReference type="InterPro" id="IPR002575">
    <property type="entry name" value="Aminoglycoside_PTrfase"/>
</dbReference>
<evidence type="ECO:0000259" key="1">
    <source>
        <dbReference type="Pfam" id="PF01636"/>
    </source>
</evidence>
<gene>
    <name evidence="2" type="ORF">SAMN05444392_107100</name>
</gene>
<organism evidence="2 3">
    <name type="scientific">Seinonella peptonophila</name>
    <dbReference type="NCBI Taxonomy" id="112248"/>
    <lineage>
        <taxon>Bacteria</taxon>
        <taxon>Bacillati</taxon>
        <taxon>Bacillota</taxon>
        <taxon>Bacilli</taxon>
        <taxon>Bacillales</taxon>
        <taxon>Thermoactinomycetaceae</taxon>
        <taxon>Seinonella</taxon>
    </lineage>
</organism>
<dbReference type="GO" id="GO:0016740">
    <property type="term" value="F:transferase activity"/>
    <property type="evidence" value="ECO:0007669"/>
    <property type="project" value="UniProtKB-KW"/>
</dbReference>
<reference evidence="2 3" key="1">
    <citation type="submission" date="2016-11" db="EMBL/GenBank/DDBJ databases">
        <authorList>
            <person name="Jaros S."/>
            <person name="Januszkiewicz K."/>
            <person name="Wedrychowicz H."/>
        </authorList>
    </citation>
    <scope>NUCLEOTIDE SEQUENCE [LARGE SCALE GENOMIC DNA]</scope>
    <source>
        <strain evidence="2 3">DSM 44666</strain>
    </source>
</reference>
<evidence type="ECO:0000313" key="3">
    <source>
        <dbReference type="Proteomes" id="UP000184476"/>
    </source>
</evidence>
<feature type="domain" description="Aminoglycoside phosphotransferase" evidence="1">
    <location>
        <begin position="96"/>
        <end position="248"/>
    </location>
</feature>
<dbReference type="InterPro" id="IPR011009">
    <property type="entry name" value="Kinase-like_dom_sf"/>
</dbReference>
<dbReference type="Proteomes" id="UP000184476">
    <property type="component" value="Unassembled WGS sequence"/>
</dbReference>
<dbReference type="STRING" id="112248.SAMN05444392_107100"/>
<name>A0A1M4YR85_9BACL</name>